<protein>
    <recommendedName>
        <fullName evidence="1">JmjN domain-containing protein</fullName>
    </recommendedName>
</protein>
<organism evidence="2 3">
    <name type="scientific">Rhodoplanes tepidamans</name>
    <name type="common">Rhodoplanes cryptolactis</name>
    <dbReference type="NCBI Taxonomy" id="200616"/>
    <lineage>
        <taxon>Bacteria</taxon>
        <taxon>Pseudomonadati</taxon>
        <taxon>Pseudomonadota</taxon>
        <taxon>Alphaproteobacteria</taxon>
        <taxon>Hyphomicrobiales</taxon>
        <taxon>Nitrobacteraceae</taxon>
        <taxon>Rhodoplanes</taxon>
    </lineage>
</organism>
<dbReference type="RefSeq" id="WP_272840519.1">
    <property type="nucleotide sequence ID" value="NZ_JAUSUJ010000003.1"/>
</dbReference>
<dbReference type="EMBL" id="JAQQLI010000081">
    <property type="protein sequence ID" value="MDC7789614.1"/>
    <property type="molecule type" value="Genomic_DNA"/>
</dbReference>
<reference evidence="2" key="1">
    <citation type="journal article" date="2023" name="Microbiol Resour">
        <title>Genome Sequences of Rhodoplanes serenus and Two Thermotolerant Strains, Rhodoplanes tepidamans and 'Rhodoplanes cryptolactis,' Further Refine the Genus.</title>
        <authorList>
            <person name="Rayyan A.A."/>
            <person name="Kyndt J.A."/>
        </authorList>
    </citation>
    <scope>NUCLEOTIDE SEQUENCE</scope>
    <source>
        <strain evidence="2">DSM 9987</strain>
    </source>
</reference>
<accession>A0ABT5JJ62</accession>
<gene>
    <name evidence="2" type="ORF">PQJ73_28380</name>
</gene>
<dbReference type="Proteomes" id="UP001165652">
    <property type="component" value="Unassembled WGS sequence"/>
</dbReference>
<keyword evidence="3" id="KW-1185">Reference proteome</keyword>
<evidence type="ECO:0000259" key="1">
    <source>
        <dbReference type="PROSITE" id="PS51183"/>
    </source>
</evidence>
<feature type="domain" description="JmjN" evidence="1">
    <location>
        <begin position="57"/>
        <end position="98"/>
    </location>
</feature>
<dbReference type="PROSITE" id="PS51183">
    <property type="entry name" value="JMJN"/>
    <property type="match status" value="1"/>
</dbReference>
<evidence type="ECO:0000313" key="3">
    <source>
        <dbReference type="Proteomes" id="UP001165652"/>
    </source>
</evidence>
<name>A0ABT5JJ62_RHOTP</name>
<proteinExistence type="predicted"/>
<comment type="caution">
    <text evidence="2">The sequence shown here is derived from an EMBL/GenBank/DDBJ whole genome shotgun (WGS) entry which is preliminary data.</text>
</comment>
<sequence>MTIARIDAWPADPHANTLRKRLPRWRHVPSMIEGHHVHRFADNAALGAVAFEPARNLPVAMPVPGDLRSFRDFLRTVEAEFRIAGLVDIPPPDSWESLI</sequence>
<reference evidence="2" key="2">
    <citation type="submission" date="2023-02" db="EMBL/GenBank/DDBJ databases">
        <authorList>
            <person name="Rayyan A."/>
            <person name="Meyer T."/>
            <person name="Kyndt J.A."/>
        </authorList>
    </citation>
    <scope>NUCLEOTIDE SEQUENCE</scope>
    <source>
        <strain evidence="2">DSM 9987</strain>
    </source>
</reference>
<evidence type="ECO:0000313" key="2">
    <source>
        <dbReference type="EMBL" id="MDC7789614.1"/>
    </source>
</evidence>
<dbReference type="InterPro" id="IPR003349">
    <property type="entry name" value="JmjN"/>
</dbReference>